<dbReference type="RefSeq" id="WP_085416448.1">
    <property type="nucleotide sequence ID" value="NZ_CAUJPY010000006.1"/>
</dbReference>
<dbReference type="InterPro" id="IPR041494">
    <property type="entry name" value="PIN7"/>
</dbReference>
<gene>
    <name evidence="2" type="ORF">NCTC10296_01354</name>
</gene>
<dbReference type="KEGG" id="nci:NCTC10296_01354"/>
<sequence length="397" mass="44759">MKHVLIDFENVQPEPGQLYSLENENCHIWLFLGKLQQKTLSVELCEALCRFGKNVHFVKVAKTGKNALDFYLAYYLGKITETDKNAVICILSRDGGFDVLVEHLKDNQLCSGIVRLENLDEVNKVNHSLSAQLLSATIPIESLPTQCAPESIPNKYEDTQFINTCSRKVAQALMENDRFQLKGRNNLISIIHKLVLKDELEEFDIEIRKNIAESIVNKLSTKGMLKADPLNGLLSYHFISSEELLEILITQVKSSKAKTLTGLENVIRSKAAACYHDLGDNDISQLVCYLKKQNILKQTDQKIEYAPFPASTAMPKPKQLAQPIIINAEEDVSIMQKVNQFFTKCTKNKPASKKALGNSFKSTLKLKDAQIEKLIQVLISQNKFNITETGKIVYLKN</sequence>
<reference evidence="2 3" key="1">
    <citation type="submission" date="2018-12" db="EMBL/GenBank/DDBJ databases">
        <authorList>
            <consortium name="Pathogen Informatics"/>
        </authorList>
    </citation>
    <scope>NUCLEOTIDE SEQUENCE [LARGE SCALE GENOMIC DNA]</scope>
    <source>
        <strain evidence="2 3">NCTC10296</strain>
    </source>
</reference>
<dbReference type="OrthoDB" id="9791898at2"/>
<protein>
    <recommendedName>
        <fullName evidence="1">PIN-like domain-containing protein</fullName>
    </recommendedName>
</protein>
<evidence type="ECO:0000259" key="1">
    <source>
        <dbReference type="Pfam" id="PF18475"/>
    </source>
</evidence>
<evidence type="ECO:0000313" key="2">
    <source>
        <dbReference type="EMBL" id="VEF01537.1"/>
    </source>
</evidence>
<feature type="domain" description="PIN-like" evidence="1">
    <location>
        <begin position="5"/>
        <end position="106"/>
    </location>
</feature>
<keyword evidence="3" id="KW-1185">Reference proteome</keyword>
<dbReference type="STRING" id="493.BWD07_05905"/>
<accession>A0A1X3CXY6</accession>
<dbReference type="Pfam" id="PF18475">
    <property type="entry name" value="PIN7"/>
    <property type="match status" value="1"/>
</dbReference>
<dbReference type="AlphaFoldDB" id="A0A1X3CXY6"/>
<dbReference type="EMBL" id="LR134313">
    <property type="protein sequence ID" value="VEF01537.1"/>
    <property type="molecule type" value="Genomic_DNA"/>
</dbReference>
<name>A0A1X3CXY6_9NEIS</name>
<organism evidence="2 3">
    <name type="scientific">Neisseria canis</name>
    <dbReference type="NCBI Taxonomy" id="493"/>
    <lineage>
        <taxon>Bacteria</taxon>
        <taxon>Pseudomonadati</taxon>
        <taxon>Pseudomonadota</taxon>
        <taxon>Betaproteobacteria</taxon>
        <taxon>Neisseriales</taxon>
        <taxon>Neisseriaceae</taxon>
        <taxon>Neisseria</taxon>
    </lineage>
</organism>
<evidence type="ECO:0000313" key="3">
    <source>
        <dbReference type="Proteomes" id="UP000279284"/>
    </source>
</evidence>
<proteinExistence type="predicted"/>
<dbReference type="Proteomes" id="UP000279284">
    <property type="component" value="Chromosome"/>
</dbReference>